<evidence type="ECO:0000256" key="2">
    <source>
        <dbReference type="ARBA" id="ARBA00022837"/>
    </source>
</evidence>
<keyword evidence="2" id="KW-0106">Calcium</keyword>
<keyword evidence="1" id="KW-0479">Metal-binding</keyword>
<name>A0A855FSF5_9NEIS</name>
<feature type="signal peptide" evidence="4">
    <location>
        <begin position="1"/>
        <end position="38"/>
    </location>
</feature>
<dbReference type="Pfam" id="PF05567">
    <property type="entry name" value="T4P_PilY1"/>
    <property type="match status" value="2"/>
</dbReference>
<evidence type="ECO:0000313" key="6">
    <source>
        <dbReference type="EMBL" id="PIT58513.1"/>
    </source>
</evidence>
<accession>A0A855FSF5</accession>
<gene>
    <name evidence="6" type="ORF">BHC57_11720</name>
</gene>
<dbReference type="GO" id="GO:0046872">
    <property type="term" value="F:metal ion binding"/>
    <property type="evidence" value="ECO:0007669"/>
    <property type="project" value="UniProtKB-KW"/>
</dbReference>
<proteinExistence type="predicted"/>
<evidence type="ECO:0000256" key="3">
    <source>
        <dbReference type="SAM" id="MobiDB-lite"/>
    </source>
</evidence>
<evidence type="ECO:0000256" key="1">
    <source>
        <dbReference type="ARBA" id="ARBA00022723"/>
    </source>
</evidence>
<comment type="caution">
    <text evidence="6">The sequence shown here is derived from an EMBL/GenBank/DDBJ whole genome shotgun (WGS) entry which is preliminary data.</text>
</comment>
<protein>
    <recommendedName>
        <fullName evidence="5">PilY1 beta-propeller domain-containing protein</fullName>
    </recommendedName>
</protein>
<feature type="domain" description="PilY1 beta-propeller" evidence="5">
    <location>
        <begin position="596"/>
        <end position="814"/>
    </location>
</feature>
<evidence type="ECO:0000313" key="7">
    <source>
        <dbReference type="Proteomes" id="UP000230463"/>
    </source>
</evidence>
<sequence>MHHRLVENKKDKFLKRQKTLSSAVIAALIAFSAWQAQAKTNIFADIPLHLQKSSTITTAYGVKPNITLFIDDSASMREKIKEGYSYRCRNRKSIRKNAKGNTIAWSPWSDYNYGIEKIPANTNDIQYRCRPDRKVDGVKAVLLKILENYHNDMYFAFHPLHRGRADSRYNTFYDTSDSAQYNTLTELIKTMPTGGSTPTIRQFPVVARNLVINKLKYRCQKSYIIYLSDGEAKRQIANENDNKNIDNDVDDVITDHGGYFDGAGPWRLAWQPENNTFNVRDYFDDTGKWLDIRKRRYFLSSRSNSKENTMPYRLKFYTETLKEKNFGPYIYNGDVYNTQGNAILHPSKRTTDEAGQPWNAPDALKDKRPFTQTAETFTIGVGLGQKNSDLGKKAIPFMENGATPPGHYPVGNFFNTNTQAQIKEAFQKIFESIKGSSETTTTTTTSTAPTVAVSRSESNNISITAIIESGAWSSKICIRKIDKDKKDNECTAQPSFNNRQLLLNDGTRTYLYSGSLTGLNNNTFKISNNGKNQSEWLNGLLAWLSRSKPDDAIKTDDFVLDYRQRTASLIAPNANRDIGDMIDNPIITAGNIDKSNGLQKYMVTSANDGMVYVFRSTNDEKHPYDLKFNFMPMGIERQSNDGSDLVAHYYKDLTHNDYGRNSLHPHRFLLNGGMVVQQTEQSKDENGNDRPQQTFMVSTMGQAGRGAFAINIGGNELVSRQAIAVDNMGSSGWYNDVSLFQTPTGPKNYFGFTVGTPAIARLRVNEDSNASPTSVANHIREAAFISNGYNYSSTLANNNAGQLSTESALYIYDILGVDVGTDGYTRTGFAKGDLIAKLTPPEIAKQTPPTQNPDSDDFEDDSNEHTGGLSSPTVIDIDGDGVADMAYAGDYAGNLYRFDLRSPDPTQWTVHKLFSAGAPITSAPGVILVENENPQNNNQSNLNAIITFGTGSDIYQSDLSNKDQQTVYGIYDNLNEKTPAEISKQSLLKQELTASGDYRYLSDNSFNPRVNRGWYFDLESGTGERVVNKPITILYGGIIISRKYKTTKDDTLPDPCQSTERKEDSEVYSSVIQYNIKTGGRLGKKDPHLDNDAPVGAVVSIQGIYGLKVTGNNRSDIGGDLTQTALFRRTGTPPEKNPNLTKECTREPIEGIDTEGNVISITAPRCPIKFKRLSWREVKTDYTG</sequence>
<keyword evidence="4" id="KW-0732">Signal</keyword>
<feature type="domain" description="PilY1 beta-propeller" evidence="5">
    <location>
        <begin position="866"/>
        <end position="997"/>
    </location>
</feature>
<dbReference type="AlphaFoldDB" id="A0A855FSF5"/>
<feature type="region of interest" description="Disordered" evidence="3">
    <location>
        <begin position="840"/>
        <end position="875"/>
    </location>
</feature>
<dbReference type="EMBL" id="MEIU01000074">
    <property type="protein sequence ID" value="PIT58513.1"/>
    <property type="molecule type" value="Genomic_DNA"/>
</dbReference>
<dbReference type="InterPro" id="IPR008707">
    <property type="entry name" value="B-propeller_PilY1"/>
</dbReference>
<evidence type="ECO:0000256" key="4">
    <source>
        <dbReference type="SAM" id="SignalP"/>
    </source>
</evidence>
<evidence type="ECO:0000259" key="5">
    <source>
        <dbReference type="Pfam" id="PF05567"/>
    </source>
</evidence>
<dbReference type="Proteomes" id="UP000230463">
    <property type="component" value="Unassembled WGS sequence"/>
</dbReference>
<reference evidence="6 7" key="1">
    <citation type="journal article" date="2017" name="MBio">
        <title>Type VI secretion-mediated competition in the bee gut microbiome.</title>
        <authorList>
            <person name="Steele M.I."/>
            <person name="Kwong W.K."/>
            <person name="Powell J.E."/>
            <person name="Whiteley M."/>
            <person name="Moran N.A."/>
        </authorList>
    </citation>
    <scope>NUCLEOTIDE SEQUENCE [LARGE SCALE GENOMIC DNA]</scope>
    <source>
        <strain evidence="6 7">HK3</strain>
    </source>
</reference>
<dbReference type="RefSeq" id="WP_100124397.1">
    <property type="nucleotide sequence ID" value="NZ_MEIU01000074.1"/>
</dbReference>
<organism evidence="6 7">
    <name type="scientific">Snodgrassella alvi</name>
    <dbReference type="NCBI Taxonomy" id="1196083"/>
    <lineage>
        <taxon>Bacteria</taxon>
        <taxon>Pseudomonadati</taxon>
        <taxon>Pseudomonadota</taxon>
        <taxon>Betaproteobacteria</taxon>
        <taxon>Neisseriales</taxon>
        <taxon>Neisseriaceae</taxon>
        <taxon>Snodgrassella</taxon>
    </lineage>
</organism>
<feature type="chain" id="PRO_5032980392" description="PilY1 beta-propeller domain-containing protein" evidence="4">
    <location>
        <begin position="39"/>
        <end position="1184"/>
    </location>
</feature>